<proteinExistence type="predicted"/>
<reference evidence="1" key="1">
    <citation type="submission" date="2020-02" db="EMBL/GenBank/DDBJ databases">
        <authorList>
            <person name="Meier V. D."/>
        </authorList>
    </citation>
    <scope>NUCLEOTIDE SEQUENCE</scope>
    <source>
        <strain evidence="1">AVDCRST_MAG88</strain>
    </source>
</reference>
<name>A0A6J4VTN6_9BACT</name>
<protein>
    <submittedName>
        <fullName evidence="1">Uncharacterized protein</fullName>
    </submittedName>
</protein>
<gene>
    <name evidence="1" type="ORF">AVDCRST_MAG88-4285</name>
</gene>
<feature type="non-terminal residue" evidence="1">
    <location>
        <position position="29"/>
    </location>
</feature>
<accession>A0A6J4VTN6</accession>
<evidence type="ECO:0000313" key="1">
    <source>
        <dbReference type="EMBL" id="CAA9587885.1"/>
    </source>
</evidence>
<feature type="non-terminal residue" evidence="1">
    <location>
        <position position="1"/>
    </location>
</feature>
<dbReference type="EMBL" id="CADCWM010001073">
    <property type="protein sequence ID" value="CAA9587885.1"/>
    <property type="molecule type" value="Genomic_DNA"/>
</dbReference>
<sequence>QGPGRARHDGYNARSVQRGGRCHGGCDWL</sequence>
<dbReference type="AlphaFoldDB" id="A0A6J4VTN6"/>
<organism evidence="1">
    <name type="scientific">uncultured Thermomicrobiales bacterium</name>
    <dbReference type="NCBI Taxonomy" id="1645740"/>
    <lineage>
        <taxon>Bacteria</taxon>
        <taxon>Pseudomonadati</taxon>
        <taxon>Thermomicrobiota</taxon>
        <taxon>Thermomicrobia</taxon>
        <taxon>Thermomicrobiales</taxon>
        <taxon>environmental samples</taxon>
    </lineage>
</organism>